<reference evidence="1" key="1">
    <citation type="submission" date="2020-02" db="EMBL/GenBank/DDBJ databases">
        <authorList>
            <person name="Meier V. D."/>
        </authorList>
    </citation>
    <scope>NUCLEOTIDE SEQUENCE</scope>
    <source>
        <strain evidence="1">AVDCRST_MAG35</strain>
    </source>
</reference>
<organism evidence="1">
    <name type="scientific">uncultured Quadrisphaera sp</name>
    <dbReference type="NCBI Taxonomy" id="904978"/>
    <lineage>
        <taxon>Bacteria</taxon>
        <taxon>Bacillati</taxon>
        <taxon>Actinomycetota</taxon>
        <taxon>Actinomycetes</taxon>
        <taxon>Kineosporiales</taxon>
        <taxon>Kineosporiaceae</taxon>
        <taxon>Quadrisphaera</taxon>
        <taxon>environmental samples</taxon>
    </lineage>
</organism>
<name>A0A6J4P037_9ACTN</name>
<proteinExistence type="predicted"/>
<dbReference type="InterPro" id="IPR011335">
    <property type="entry name" value="Restrct_endonuc-II-like"/>
</dbReference>
<sequence>MARPPVVEACGARRPQAAARPQDAAVSAVARGADRQVHRVRRPRPVADLPDVFLGTQALAAGLLKASQLRGPHVQRVIRGVYRPTWVPHDHVLACRAAALVVPPGTRLTGRSLATVRGVPLAGARDPVEVVVPHGVELRHAGIAVRRASRGPLGDQRWEGILVAHPHRMAFDLCARHDTATATAHLDAVVRAGLVDADRFAAWLLQRRDDDVRAARRASLLVDGRAESLPESRLRVVLVTAGIDVEVQHRVTRDGRTVARLDLAVRGLRLGIDYDGAWHALREQLQRDRQRLNDLQAEGWVVVHVTAAMLRDPASVVAAVRQAMLIARPL</sequence>
<dbReference type="Gene3D" id="3.40.960.10">
    <property type="entry name" value="VSR Endonuclease"/>
    <property type="match status" value="1"/>
</dbReference>
<dbReference type="EMBL" id="CADCUY010000201">
    <property type="protein sequence ID" value="CAA9402436.1"/>
    <property type="molecule type" value="Genomic_DNA"/>
</dbReference>
<dbReference type="SUPFAM" id="SSF52980">
    <property type="entry name" value="Restriction endonuclease-like"/>
    <property type="match status" value="1"/>
</dbReference>
<dbReference type="AlphaFoldDB" id="A0A6J4P037"/>
<evidence type="ECO:0008006" key="2">
    <source>
        <dbReference type="Google" id="ProtNLM"/>
    </source>
</evidence>
<evidence type="ECO:0000313" key="1">
    <source>
        <dbReference type="EMBL" id="CAA9402436.1"/>
    </source>
</evidence>
<gene>
    <name evidence="1" type="ORF">AVDCRST_MAG35-983</name>
</gene>
<protein>
    <recommendedName>
        <fullName evidence="2">DUF559 domain-containing protein</fullName>
    </recommendedName>
</protein>
<accession>A0A6J4P037</accession>